<sequence length="666" mass="70790">MSASLVANPVDATALADELARYRVVDADHLSGLLAEFHGDGAGAFADFLVQRGALSAFQAERALAGESSQLVLGPYRLAGGAGRGTFGPLFSATHTTKPGAFTIRTMPLRSLWKARQAKQLARALAVGDAHPVVVPLIEVDSANGLHYLVWSQTIGVRLSDYVDANGPLLANDVIAMLRQMASALAAYHTQSVVHGALTPSCVAIGTDGRPRVLELGAGTLLAQNLDADESLFDSMSAAFASASVLTFAAPELAVSPLAPTPACDQYALGTVCYFALTGLPPYPHPALAEQLRAKRNGPPPSVAIVNPDVPRELAAVLDRMMAPAPGARFPSLRELEEALAELAITELTPVEQPSVEPLLSRLQKRSGEVSKPIARVVTGSGTLRPAARDDSDASISFDLPEATELAPETDPVPRLAQAETLPSGKPFDNDHTPSPVFAPLPPPAHSGDQVMANRLLGALNGGGTRPDPPPDPRLSVPNPVQWQAPAATSGAPQDQPSGVRKGPAPVPPEQHPPAHSFIWKKLRRNLLFWKPPRDTVQVSVFGPVAATPGQTVRLTLFLHQPDAVDNVRTLSRVFQKDAELVGTGYLMSEIVRAAELSVHVSVSNAGISRTMMMFQWRGQPQRLGFDLHIPWESAEGWLPGLVSVGLEDVRVGKIEFWLNVPARKA</sequence>
<accession>A0A6P2CVM0</accession>
<dbReference type="RefSeq" id="WP_162666240.1">
    <property type="nucleotide sequence ID" value="NZ_LR593886.1"/>
</dbReference>
<evidence type="ECO:0000256" key="2">
    <source>
        <dbReference type="ARBA" id="ARBA00022741"/>
    </source>
</evidence>
<dbReference type="Pfam" id="PF00069">
    <property type="entry name" value="Pkinase"/>
    <property type="match status" value="1"/>
</dbReference>
<dbReference type="AlphaFoldDB" id="A0A6P2CVM0"/>
<dbReference type="InterPro" id="IPR000719">
    <property type="entry name" value="Prot_kinase_dom"/>
</dbReference>
<evidence type="ECO:0000256" key="5">
    <source>
        <dbReference type="SAM" id="MobiDB-lite"/>
    </source>
</evidence>
<dbReference type="PANTHER" id="PTHR43289">
    <property type="entry name" value="MITOGEN-ACTIVATED PROTEIN KINASE KINASE KINASE 20-RELATED"/>
    <property type="match status" value="1"/>
</dbReference>
<keyword evidence="1" id="KW-0808">Transferase</keyword>
<keyword evidence="4" id="KW-0067">ATP-binding</keyword>
<protein>
    <recommendedName>
        <fullName evidence="6">Protein kinase domain-containing protein</fullName>
    </recommendedName>
</protein>
<keyword evidence="3 7" id="KW-0418">Kinase</keyword>
<dbReference type="GO" id="GO:0005524">
    <property type="term" value="F:ATP binding"/>
    <property type="evidence" value="ECO:0007669"/>
    <property type="project" value="UniProtKB-KW"/>
</dbReference>
<keyword evidence="7" id="KW-0723">Serine/threonine-protein kinase</keyword>
<organism evidence="7 8">
    <name type="scientific">Gemmata massiliana</name>
    <dbReference type="NCBI Taxonomy" id="1210884"/>
    <lineage>
        <taxon>Bacteria</taxon>
        <taxon>Pseudomonadati</taxon>
        <taxon>Planctomycetota</taxon>
        <taxon>Planctomycetia</taxon>
        <taxon>Gemmatales</taxon>
        <taxon>Gemmataceae</taxon>
        <taxon>Gemmata</taxon>
    </lineage>
</organism>
<dbReference type="Gene3D" id="1.10.510.10">
    <property type="entry name" value="Transferase(Phosphotransferase) domain 1"/>
    <property type="match status" value="1"/>
</dbReference>
<evidence type="ECO:0000256" key="3">
    <source>
        <dbReference type="ARBA" id="ARBA00022777"/>
    </source>
</evidence>
<dbReference type="EMBL" id="LR593886">
    <property type="protein sequence ID" value="VTR91210.1"/>
    <property type="molecule type" value="Genomic_DNA"/>
</dbReference>
<evidence type="ECO:0000259" key="6">
    <source>
        <dbReference type="PROSITE" id="PS50011"/>
    </source>
</evidence>
<dbReference type="Proteomes" id="UP000464178">
    <property type="component" value="Chromosome"/>
</dbReference>
<reference evidence="7 8" key="1">
    <citation type="submission" date="2019-05" db="EMBL/GenBank/DDBJ databases">
        <authorList>
            <consortium name="Science for Life Laboratories"/>
        </authorList>
    </citation>
    <scope>NUCLEOTIDE SEQUENCE [LARGE SCALE GENOMIC DNA]</scope>
    <source>
        <strain evidence="7">Soil9</strain>
    </source>
</reference>
<keyword evidence="2" id="KW-0547">Nucleotide-binding</keyword>
<dbReference type="SMART" id="SM00220">
    <property type="entry name" value="S_TKc"/>
    <property type="match status" value="1"/>
</dbReference>
<dbReference type="PROSITE" id="PS50011">
    <property type="entry name" value="PROTEIN_KINASE_DOM"/>
    <property type="match status" value="1"/>
</dbReference>
<feature type="domain" description="Protein kinase" evidence="6">
    <location>
        <begin position="76"/>
        <end position="341"/>
    </location>
</feature>
<feature type="region of interest" description="Disordered" evidence="5">
    <location>
        <begin position="420"/>
        <end position="515"/>
    </location>
</feature>
<evidence type="ECO:0000313" key="7">
    <source>
        <dbReference type="EMBL" id="VTR91210.1"/>
    </source>
</evidence>
<evidence type="ECO:0000313" key="8">
    <source>
        <dbReference type="Proteomes" id="UP000464178"/>
    </source>
</evidence>
<dbReference type="KEGG" id="gms:SOIL9_65040"/>
<dbReference type="SUPFAM" id="SSF56112">
    <property type="entry name" value="Protein kinase-like (PK-like)"/>
    <property type="match status" value="1"/>
</dbReference>
<dbReference type="PANTHER" id="PTHR43289:SF6">
    <property type="entry name" value="SERINE_THREONINE-PROTEIN KINASE NEKL-3"/>
    <property type="match status" value="1"/>
</dbReference>
<dbReference type="GO" id="GO:0004674">
    <property type="term" value="F:protein serine/threonine kinase activity"/>
    <property type="evidence" value="ECO:0007669"/>
    <property type="project" value="UniProtKB-KW"/>
</dbReference>
<evidence type="ECO:0000256" key="1">
    <source>
        <dbReference type="ARBA" id="ARBA00022679"/>
    </source>
</evidence>
<keyword evidence="8" id="KW-1185">Reference proteome</keyword>
<dbReference type="InterPro" id="IPR011009">
    <property type="entry name" value="Kinase-like_dom_sf"/>
</dbReference>
<proteinExistence type="predicted"/>
<gene>
    <name evidence="7" type="ORF">SOIL9_65040</name>
</gene>
<evidence type="ECO:0000256" key="4">
    <source>
        <dbReference type="ARBA" id="ARBA00022840"/>
    </source>
</evidence>
<name>A0A6P2CVM0_9BACT</name>